<evidence type="ECO:0000313" key="3">
    <source>
        <dbReference type="Proteomes" id="UP001332243"/>
    </source>
</evidence>
<dbReference type="Proteomes" id="UP001332243">
    <property type="component" value="Unassembled WGS sequence"/>
</dbReference>
<evidence type="ECO:0000256" key="1">
    <source>
        <dbReference type="SAM" id="Phobius"/>
    </source>
</evidence>
<dbReference type="EMBL" id="JAZGQK010000012">
    <property type="protein sequence ID" value="MEE6259752.1"/>
    <property type="molecule type" value="Genomic_DNA"/>
</dbReference>
<keyword evidence="1" id="KW-0472">Membrane</keyword>
<accession>A0ABU7RTB8</accession>
<organism evidence="2 3">
    <name type="scientific">Plantactinospora sonchi</name>
    <dbReference type="NCBI Taxonomy" id="1544735"/>
    <lineage>
        <taxon>Bacteria</taxon>
        <taxon>Bacillati</taxon>
        <taxon>Actinomycetota</taxon>
        <taxon>Actinomycetes</taxon>
        <taxon>Micromonosporales</taxon>
        <taxon>Micromonosporaceae</taxon>
        <taxon>Plantactinospora</taxon>
    </lineage>
</organism>
<feature type="transmembrane region" description="Helical" evidence="1">
    <location>
        <begin position="188"/>
        <end position="206"/>
    </location>
</feature>
<keyword evidence="1" id="KW-0812">Transmembrane</keyword>
<feature type="transmembrane region" description="Helical" evidence="1">
    <location>
        <begin position="67"/>
        <end position="88"/>
    </location>
</feature>
<dbReference type="RefSeq" id="WP_331214874.1">
    <property type="nucleotide sequence ID" value="NZ_JAZGQK010000012.1"/>
</dbReference>
<evidence type="ECO:0000313" key="2">
    <source>
        <dbReference type="EMBL" id="MEE6259752.1"/>
    </source>
</evidence>
<keyword evidence="3" id="KW-1185">Reference proteome</keyword>
<sequence>MTWFTWRQFRTQAAVSAAAVLAFGIVLLVTGPGIAEMYADVAACRTNCESVVSGFLSRVDDSAAGTLYHASLAVMYTMPALIGIFWGAPLVARELEAGTHGLAWNQAVTRTRWLATKLLVLGAAAAALGGLLSLAVTGWARHIDSAAADRITPLVYGARGIVPVGYAVFGFVLGVTAGMLIRRTMPAMAATLAGYVAAVAPMPLWIRAHLVPARHETPALDLDRMDFVGIRTDGRMDVLGEDLPNTWTVVNRTTTPGGQLFTGPADPTACGRDTPVQGCEAWLRGLGLRQEVVYHPDSHFWSLQWIETGIFLALAVLLAGICFWWVRRRIT</sequence>
<reference evidence="2 3" key="1">
    <citation type="submission" date="2024-01" db="EMBL/GenBank/DDBJ databases">
        <title>Genome insights into Plantactinospora sonchi sp. nov.</title>
        <authorList>
            <person name="Wang L."/>
        </authorList>
    </citation>
    <scope>NUCLEOTIDE SEQUENCE [LARGE SCALE GENOMIC DNA]</scope>
    <source>
        <strain evidence="2 3">NEAU-QY2</strain>
    </source>
</reference>
<feature type="transmembrane region" description="Helical" evidence="1">
    <location>
        <begin position="12"/>
        <end position="31"/>
    </location>
</feature>
<feature type="transmembrane region" description="Helical" evidence="1">
    <location>
        <begin position="118"/>
        <end position="140"/>
    </location>
</feature>
<protein>
    <submittedName>
        <fullName evidence="2">ABC transporter permease</fullName>
    </submittedName>
</protein>
<comment type="caution">
    <text evidence="2">The sequence shown here is derived from an EMBL/GenBank/DDBJ whole genome shotgun (WGS) entry which is preliminary data.</text>
</comment>
<feature type="transmembrane region" description="Helical" evidence="1">
    <location>
        <begin position="160"/>
        <end position="181"/>
    </location>
</feature>
<name>A0ABU7RTB8_9ACTN</name>
<proteinExistence type="predicted"/>
<gene>
    <name evidence="2" type="ORF">V1633_14785</name>
</gene>
<keyword evidence="1" id="KW-1133">Transmembrane helix</keyword>
<feature type="transmembrane region" description="Helical" evidence="1">
    <location>
        <begin position="305"/>
        <end position="326"/>
    </location>
</feature>